<dbReference type="Proteomes" id="UP001165121">
    <property type="component" value="Unassembled WGS sequence"/>
</dbReference>
<keyword evidence="2" id="KW-1185">Reference proteome</keyword>
<name>A0A9W6WZQ4_9STRA</name>
<accession>A0A9W6WZQ4</accession>
<sequence>MDDPSTTVHDKNYPKRLIATSSHVTDEHLSSESVEAIDGTPSVHQLFPIDLLLTSCRFATIERSRRNLAPEFDGLDESEAVNTAWMMTATRCLVRRMQRSKKLTMTGHTTL</sequence>
<dbReference type="EMBL" id="BSXT01000278">
    <property type="protein sequence ID" value="GMF23211.1"/>
    <property type="molecule type" value="Genomic_DNA"/>
</dbReference>
<proteinExistence type="predicted"/>
<reference evidence="1" key="1">
    <citation type="submission" date="2023-04" db="EMBL/GenBank/DDBJ databases">
        <title>Phytophthora fragariaefolia NBRC 109709.</title>
        <authorList>
            <person name="Ichikawa N."/>
            <person name="Sato H."/>
            <person name="Tonouchi N."/>
        </authorList>
    </citation>
    <scope>NUCLEOTIDE SEQUENCE</scope>
    <source>
        <strain evidence="1">NBRC 109709</strain>
    </source>
</reference>
<dbReference type="AlphaFoldDB" id="A0A9W6WZQ4"/>
<evidence type="ECO:0000313" key="2">
    <source>
        <dbReference type="Proteomes" id="UP001165121"/>
    </source>
</evidence>
<gene>
    <name evidence="1" type="ORF">Pfra01_000361900</name>
</gene>
<comment type="caution">
    <text evidence="1">The sequence shown here is derived from an EMBL/GenBank/DDBJ whole genome shotgun (WGS) entry which is preliminary data.</text>
</comment>
<protein>
    <submittedName>
        <fullName evidence="1">Unnamed protein product</fullName>
    </submittedName>
</protein>
<evidence type="ECO:0000313" key="1">
    <source>
        <dbReference type="EMBL" id="GMF23211.1"/>
    </source>
</evidence>
<organism evidence="1 2">
    <name type="scientific">Phytophthora fragariaefolia</name>
    <dbReference type="NCBI Taxonomy" id="1490495"/>
    <lineage>
        <taxon>Eukaryota</taxon>
        <taxon>Sar</taxon>
        <taxon>Stramenopiles</taxon>
        <taxon>Oomycota</taxon>
        <taxon>Peronosporomycetes</taxon>
        <taxon>Peronosporales</taxon>
        <taxon>Peronosporaceae</taxon>
        <taxon>Phytophthora</taxon>
    </lineage>
</organism>